<dbReference type="Proteomes" id="UP001497516">
    <property type="component" value="Chromosome 7"/>
</dbReference>
<evidence type="ECO:0000313" key="3">
    <source>
        <dbReference type="Proteomes" id="UP001497516"/>
    </source>
</evidence>
<feature type="compositionally biased region" description="Polar residues" evidence="1">
    <location>
        <begin position="272"/>
        <end position="282"/>
    </location>
</feature>
<reference evidence="2 3" key="1">
    <citation type="submission" date="2024-04" db="EMBL/GenBank/DDBJ databases">
        <authorList>
            <person name="Fracassetti M."/>
        </authorList>
    </citation>
    <scope>NUCLEOTIDE SEQUENCE [LARGE SCALE GENOMIC DNA]</scope>
</reference>
<feature type="compositionally biased region" description="Basic residues" evidence="1">
    <location>
        <begin position="360"/>
        <end position="386"/>
    </location>
</feature>
<feature type="region of interest" description="Disordered" evidence="1">
    <location>
        <begin position="337"/>
        <end position="386"/>
    </location>
</feature>
<dbReference type="AlphaFoldDB" id="A0AAV2G229"/>
<accession>A0AAV2G229</accession>
<name>A0AAV2G229_9ROSI</name>
<keyword evidence="3" id="KW-1185">Reference proteome</keyword>
<feature type="compositionally biased region" description="Basic and acidic residues" evidence="1">
    <location>
        <begin position="283"/>
        <end position="292"/>
    </location>
</feature>
<feature type="region of interest" description="Disordered" evidence="1">
    <location>
        <begin position="263"/>
        <end position="297"/>
    </location>
</feature>
<gene>
    <name evidence="2" type="ORF">LTRI10_LOCUS44105</name>
</gene>
<protein>
    <submittedName>
        <fullName evidence="2">Uncharacterized protein</fullName>
    </submittedName>
</protein>
<evidence type="ECO:0000256" key="1">
    <source>
        <dbReference type="SAM" id="MobiDB-lite"/>
    </source>
</evidence>
<organism evidence="2 3">
    <name type="scientific">Linum trigynum</name>
    <dbReference type="NCBI Taxonomy" id="586398"/>
    <lineage>
        <taxon>Eukaryota</taxon>
        <taxon>Viridiplantae</taxon>
        <taxon>Streptophyta</taxon>
        <taxon>Embryophyta</taxon>
        <taxon>Tracheophyta</taxon>
        <taxon>Spermatophyta</taxon>
        <taxon>Magnoliopsida</taxon>
        <taxon>eudicotyledons</taxon>
        <taxon>Gunneridae</taxon>
        <taxon>Pentapetalae</taxon>
        <taxon>rosids</taxon>
        <taxon>fabids</taxon>
        <taxon>Malpighiales</taxon>
        <taxon>Linaceae</taxon>
        <taxon>Linum</taxon>
    </lineage>
</organism>
<evidence type="ECO:0000313" key="2">
    <source>
        <dbReference type="EMBL" id="CAL1404232.1"/>
    </source>
</evidence>
<sequence>MSMMGEGISSQVDGEKQTRKKMVYLSSRCGVQEFCGLVESLSDDKKVILDMGFGRLLHLKKHKLKMQLLEDLMMRGYKRLSKQIGWSIKRSTRDWLCFITLDILPRARGVDCIQVGFGGDAGSCFKIEDIKVEIGLLRNEFQKDMHSTKSQLGELKKEMFDAMSQIITTLGTIQSQLQSGGPKIIIEDEPTNVHVFTRKQEEVRIDANGTINGDKKSGDNLTTIEDSTNLYDKLNNIVHDLTKKEDNIELSDDASSPLQLSKAKRNHLGKQGNKTTDAIPSQNEKKIKANQHEEDETDSFERLMAGVNQKIRSREDSNMGLRKKDVLKAGPQFQFPYVATKPAVRGRGRQQGPKQQGTKKGGRSKKKKKMMIGRISSKSKKLTQIR</sequence>
<dbReference type="EMBL" id="OZ034820">
    <property type="protein sequence ID" value="CAL1404232.1"/>
    <property type="molecule type" value="Genomic_DNA"/>
</dbReference>
<proteinExistence type="predicted"/>